<accession>A0ACB8A4V7</accession>
<keyword evidence="2" id="KW-1185">Reference proteome</keyword>
<gene>
    <name evidence="1" type="ORF">BJ138DRAFT_980360</name>
</gene>
<organism evidence="1 2">
    <name type="scientific">Hygrophoropsis aurantiaca</name>
    <dbReference type="NCBI Taxonomy" id="72124"/>
    <lineage>
        <taxon>Eukaryota</taxon>
        <taxon>Fungi</taxon>
        <taxon>Dikarya</taxon>
        <taxon>Basidiomycota</taxon>
        <taxon>Agaricomycotina</taxon>
        <taxon>Agaricomycetes</taxon>
        <taxon>Agaricomycetidae</taxon>
        <taxon>Boletales</taxon>
        <taxon>Coniophorineae</taxon>
        <taxon>Hygrophoropsidaceae</taxon>
        <taxon>Hygrophoropsis</taxon>
    </lineage>
</organism>
<dbReference type="Proteomes" id="UP000790377">
    <property type="component" value="Unassembled WGS sequence"/>
</dbReference>
<dbReference type="EMBL" id="MU267847">
    <property type="protein sequence ID" value="KAH7908088.1"/>
    <property type="molecule type" value="Genomic_DNA"/>
</dbReference>
<feature type="non-terminal residue" evidence="1">
    <location>
        <position position="347"/>
    </location>
</feature>
<proteinExistence type="predicted"/>
<protein>
    <submittedName>
        <fullName evidence="1">Uncharacterized protein</fullName>
    </submittedName>
</protein>
<sequence length="347" mass="40658">MIQDKEYQEQVFRWLEINIHCQLPGMSEVILDRPGDPLVKPRRPPDSVDPRLVEGPFVSYTDNDSEFERLMQLTVKELAEVCNWHKHTETCWKHLRNGEPRDDKHCRMRMDGTTRSITELDPATLSILLKRLHPWINNFNDLVIFLLRCNMDIKYIGSGEAAKALVFYITDYITKGTLPVHVGLDAVQYAIKQNDRKFSHQQHTTDKDEKAKSLFTKCVHAIMARQEMSHQQVMSYLIGGGDVYKSHLFSLLPWCDFDRHVRQYFGEARWLTRRGCYLVNEEVQEDHSNESDTEEFVVVMDQHRVSLTNALIDYQCRSLQKPFDDMCIWEFVSSTLKITESAETRRL</sequence>
<name>A0ACB8A4V7_9AGAM</name>
<reference evidence="1" key="1">
    <citation type="journal article" date="2021" name="New Phytol.">
        <title>Evolutionary innovations through gain and loss of genes in the ectomycorrhizal Boletales.</title>
        <authorList>
            <person name="Wu G."/>
            <person name="Miyauchi S."/>
            <person name="Morin E."/>
            <person name="Kuo A."/>
            <person name="Drula E."/>
            <person name="Varga T."/>
            <person name="Kohler A."/>
            <person name="Feng B."/>
            <person name="Cao Y."/>
            <person name="Lipzen A."/>
            <person name="Daum C."/>
            <person name="Hundley H."/>
            <person name="Pangilinan J."/>
            <person name="Johnson J."/>
            <person name="Barry K."/>
            <person name="LaButti K."/>
            <person name="Ng V."/>
            <person name="Ahrendt S."/>
            <person name="Min B."/>
            <person name="Choi I.G."/>
            <person name="Park H."/>
            <person name="Plett J.M."/>
            <person name="Magnuson J."/>
            <person name="Spatafora J.W."/>
            <person name="Nagy L.G."/>
            <person name="Henrissat B."/>
            <person name="Grigoriev I.V."/>
            <person name="Yang Z.L."/>
            <person name="Xu J."/>
            <person name="Martin F.M."/>
        </authorList>
    </citation>
    <scope>NUCLEOTIDE SEQUENCE</scope>
    <source>
        <strain evidence="1">ATCC 28755</strain>
    </source>
</reference>
<evidence type="ECO:0000313" key="2">
    <source>
        <dbReference type="Proteomes" id="UP000790377"/>
    </source>
</evidence>
<evidence type="ECO:0000313" key="1">
    <source>
        <dbReference type="EMBL" id="KAH7908088.1"/>
    </source>
</evidence>
<comment type="caution">
    <text evidence="1">The sequence shown here is derived from an EMBL/GenBank/DDBJ whole genome shotgun (WGS) entry which is preliminary data.</text>
</comment>